<dbReference type="RefSeq" id="WP_007170995.1">
    <property type="nucleotide sequence ID" value="NZ_GG770557.1"/>
</dbReference>
<dbReference type="Pfam" id="PF12484">
    <property type="entry name" value="PPE-SVP"/>
    <property type="match status" value="1"/>
</dbReference>
<dbReference type="HOGENOM" id="CLU_3177207_0_0_11"/>
<feature type="domain" description="PPE family C-terminal" evidence="1">
    <location>
        <begin position="2"/>
        <end position="42"/>
    </location>
</feature>
<evidence type="ECO:0000259" key="1">
    <source>
        <dbReference type="Pfam" id="PF12484"/>
    </source>
</evidence>
<protein>
    <recommendedName>
        <fullName evidence="1">PPE family C-terminal domain-containing protein</fullName>
    </recommendedName>
</protein>
<dbReference type="AlphaFoldDB" id="D5P7I4"/>
<organism evidence="2 3">
    <name type="scientific">Mycobacterium parascrofulaceum ATCC BAA-614</name>
    <dbReference type="NCBI Taxonomy" id="525368"/>
    <lineage>
        <taxon>Bacteria</taxon>
        <taxon>Bacillati</taxon>
        <taxon>Actinomycetota</taxon>
        <taxon>Actinomycetes</taxon>
        <taxon>Mycobacteriales</taxon>
        <taxon>Mycobacteriaceae</taxon>
        <taxon>Mycobacterium</taxon>
        <taxon>Mycobacterium simiae complex</taxon>
    </lineage>
</organism>
<name>D5P7I4_9MYCO</name>
<keyword evidence="3" id="KW-1185">Reference proteome</keyword>
<reference evidence="2 3" key="1">
    <citation type="submission" date="2010-04" db="EMBL/GenBank/DDBJ databases">
        <authorList>
            <person name="Muzny D."/>
            <person name="Qin X."/>
            <person name="Deng J."/>
            <person name="Jiang H."/>
            <person name="Liu Y."/>
            <person name="Qu J."/>
            <person name="Song X.-Z."/>
            <person name="Zhang L."/>
            <person name="Thornton R."/>
            <person name="Coyle M."/>
            <person name="Francisco L."/>
            <person name="Jackson L."/>
            <person name="Javaid M."/>
            <person name="Korchina V."/>
            <person name="Kovar C."/>
            <person name="Mata R."/>
            <person name="Mathew T."/>
            <person name="Ngo R."/>
            <person name="Nguyen L."/>
            <person name="Nguyen N."/>
            <person name="Okwuonu G."/>
            <person name="Ongeri F."/>
            <person name="Pham C."/>
            <person name="Simmons D."/>
            <person name="Wilczek-Boney K."/>
            <person name="Hale W."/>
            <person name="Jakkamsetti A."/>
            <person name="Pham P."/>
            <person name="Ruth R."/>
            <person name="San Lucas F."/>
            <person name="Warren J."/>
            <person name="Zhang J."/>
            <person name="Zhao Z."/>
            <person name="Zhou C."/>
            <person name="Zhu D."/>
            <person name="Lee S."/>
            <person name="Bess C."/>
            <person name="Blankenburg K."/>
            <person name="Forbes L."/>
            <person name="Fu Q."/>
            <person name="Gubbala S."/>
            <person name="Hirani K."/>
            <person name="Jayaseelan J.C."/>
            <person name="Lara F."/>
            <person name="Munidasa M."/>
            <person name="Palculict T."/>
            <person name="Patil S."/>
            <person name="Pu L.-L."/>
            <person name="Saada N."/>
            <person name="Tang L."/>
            <person name="Weissenberger G."/>
            <person name="Zhu Y."/>
            <person name="Hemphill L."/>
            <person name="Shang Y."/>
            <person name="Youmans B."/>
            <person name="Ayvaz T."/>
            <person name="Ross M."/>
            <person name="Santibanez J."/>
            <person name="Aqrawi P."/>
            <person name="Gross S."/>
            <person name="Joshi V."/>
            <person name="Fowler G."/>
            <person name="Nazareth L."/>
            <person name="Reid J."/>
            <person name="Worley K."/>
            <person name="Petrosino J."/>
            <person name="Highlander S."/>
            <person name="Gibbs R."/>
        </authorList>
    </citation>
    <scope>NUCLEOTIDE SEQUENCE [LARGE SCALE GENOMIC DNA]</scope>
    <source>
        <strain evidence="2 3">ATCC BAA-614</strain>
    </source>
</reference>
<gene>
    <name evidence="2" type="ORF">HMPREF0591_2128</name>
</gene>
<sequence length="46" mass="4565">APEEAGPVTAVPAGMPAMAAAGRGGYGFSTPRYGVKPTVMPKTVFA</sequence>
<proteinExistence type="predicted"/>
<comment type="caution">
    <text evidence="2">The sequence shown here is derived from an EMBL/GenBank/DDBJ whole genome shotgun (WGS) entry which is preliminary data.</text>
</comment>
<evidence type="ECO:0000313" key="2">
    <source>
        <dbReference type="EMBL" id="EFG77912.1"/>
    </source>
</evidence>
<feature type="non-terminal residue" evidence="2">
    <location>
        <position position="1"/>
    </location>
</feature>
<dbReference type="InterPro" id="IPR022171">
    <property type="entry name" value="PPE_C"/>
</dbReference>
<accession>D5P7I4</accession>
<dbReference type="Proteomes" id="UP000003653">
    <property type="component" value="Unassembled WGS sequence"/>
</dbReference>
<dbReference type="EMBL" id="ADNV01000200">
    <property type="protein sequence ID" value="EFG77912.1"/>
    <property type="molecule type" value="Genomic_DNA"/>
</dbReference>
<evidence type="ECO:0000313" key="3">
    <source>
        <dbReference type="Proteomes" id="UP000003653"/>
    </source>
</evidence>